<evidence type="ECO:0000313" key="1">
    <source>
        <dbReference type="EMBL" id="QRC97101.1"/>
    </source>
</evidence>
<dbReference type="VEuPathDB" id="FungiDB:JI435_410100"/>
<sequence length="74" mass="8568">MTQLCPVMRKSMVLEAWKALNSVSRTCAKNSLCFPMHFSVKLLRPIRPVPQAPRFKRHPVLKRELKFVVHGVVQ</sequence>
<reference evidence="2" key="1">
    <citation type="journal article" date="2021" name="BMC Genomics">
        <title>Chromosome-level genome assembly and manually-curated proteome of model necrotroph Parastagonospora nodorum Sn15 reveals a genome-wide trove of candidate effector homologs, and redundancy of virulence-related functions within an accessory chromosome.</title>
        <authorList>
            <person name="Bertazzoni S."/>
            <person name="Jones D.A.B."/>
            <person name="Phan H.T."/>
            <person name="Tan K.-C."/>
            <person name="Hane J.K."/>
        </authorList>
    </citation>
    <scope>NUCLEOTIDE SEQUENCE [LARGE SCALE GENOMIC DNA]</scope>
    <source>
        <strain evidence="2">SN15 / ATCC MYA-4574 / FGSC 10173)</strain>
    </source>
</reference>
<organism evidence="1 2">
    <name type="scientific">Phaeosphaeria nodorum (strain SN15 / ATCC MYA-4574 / FGSC 10173)</name>
    <name type="common">Glume blotch fungus</name>
    <name type="synonym">Parastagonospora nodorum</name>
    <dbReference type="NCBI Taxonomy" id="321614"/>
    <lineage>
        <taxon>Eukaryota</taxon>
        <taxon>Fungi</taxon>
        <taxon>Dikarya</taxon>
        <taxon>Ascomycota</taxon>
        <taxon>Pezizomycotina</taxon>
        <taxon>Dothideomycetes</taxon>
        <taxon>Pleosporomycetidae</taxon>
        <taxon>Pleosporales</taxon>
        <taxon>Pleosporineae</taxon>
        <taxon>Phaeosphaeriaceae</taxon>
        <taxon>Parastagonospora</taxon>
    </lineage>
</organism>
<evidence type="ECO:0000313" key="2">
    <source>
        <dbReference type="Proteomes" id="UP000663193"/>
    </source>
</evidence>
<keyword evidence="2" id="KW-1185">Reference proteome</keyword>
<protein>
    <submittedName>
        <fullName evidence="1">Uncharacterized protein</fullName>
    </submittedName>
</protein>
<proteinExistence type="predicted"/>
<gene>
    <name evidence="1" type="ORF">JI435_410100</name>
</gene>
<name>A0A7U2F271_PHANO</name>
<dbReference type="Proteomes" id="UP000663193">
    <property type="component" value="Chromosome 7"/>
</dbReference>
<dbReference type="EMBL" id="CP069029">
    <property type="protein sequence ID" value="QRC97101.1"/>
    <property type="molecule type" value="Genomic_DNA"/>
</dbReference>
<dbReference type="AlphaFoldDB" id="A0A7U2F271"/>
<accession>A0A7U2F271</accession>